<evidence type="ECO:0000259" key="2">
    <source>
        <dbReference type="Pfam" id="PF13568"/>
    </source>
</evidence>
<gene>
    <name evidence="3" type="ORF">NYZ99_20770</name>
</gene>
<evidence type="ECO:0000256" key="1">
    <source>
        <dbReference type="SAM" id="SignalP"/>
    </source>
</evidence>
<dbReference type="Pfam" id="PF13568">
    <property type="entry name" value="OMP_b-brl_2"/>
    <property type="match status" value="1"/>
</dbReference>
<dbReference type="EMBL" id="CP104205">
    <property type="protein sequence ID" value="UWX55079.1"/>
    <property type="molecule type" value="Genomic_DNA"/>
</dbReference>
<dbReference type="RefSeq" id="WP_260572931.1">
    <property type="nucleotide sequence ID" value="NZ_CP104205.1"/>
</dbReference>
<feature type="chain" id="PRO_5047076318" evidence="1">
    <location>
        <begin position="21"/>
        <end position="148"/>
    </location>
</feature>
<keyword evidence="4" id="KW-1185">Reference proteome</keyword>
<name>A0ABY5YA27_9FLAO</name>
<keyword evidence="1" id="KW-0732">Signal</keyword>
<accession>A0ABY5YA27</accession>
<reference evidence="3" key="1">
    <citation type="submission" date="2022-09" db="EMBL/GenBank/DDBJ databases">
        <title>Maribacter litopenaei sp. nov., isolated from the intestinal tract of the Pacific White Shrimp, Litopenaeus vannamei.</title>
        <authorList>
            <person name="Kim S.Y."/>
            <person name="Hwang C.Y."/>
        </authorList>
    </citation>
    <scope>NUCLEOTIDE SEQUENCE</scope>
    <source>
        <strain evidence="3">HL-LV01</strain>
    </source>
</reference>
<evidence type="ECO:0000313" key="4">
    <source>
        <dbReference type="Proteomes" id="UP001059209"/>
    </source>
</evidence>
<dbReference type="InterPro" id="IPR025665">
    <property type="entry name" value="Beta-barrel_OMP_2"/>
</dbReference>
<evidence type="ECO:0000313" key="3">
    <source>
        <dbReference type="EMBL" id="UWX55079.1"/>
    </source>
</evidence>
<feature type="signal peptide" evidence="1">
    <location>
        <begin position="1"/>
        <end position="20"/>
    </location>
</feature>
<dbReference type="Proteomes" id="UP001059209">
    <property type="component" value="Chromosome"/>
</dbReference>
<organism evidence="3 4">
    <name type="scientific">Maribacter litopenaei</name>
    <dbReference type="NCBI Taxonomy" id="2976127"/>
    <lineage>
        <taxon>Bacteria</taxon>
        <taxon>Pseudomonadati</taxon>
        <taxon>Bacteroidota</taxon>
        <taxon>Flavobacteriia</taxon>
        <taxon>Flavobacteriales</taxon>
        <taxon>Flavobacteriaceae</taxon>
        <taxon>Maribacter</taxon>
    </lineage>
</organism>
<proteinExistence type="predicted"/>
<feature type="domain" description="Outer membrane protein beta-barrel" evidence="2">
    <location>
        <begin position="20"/>
        <end position="131"/>
    </location>
</feature>
<protein>
    <submittedName>
        <fullName evidence="3">PorT family protein</fullName>
    </submittedName>
</protein>
<sequence length="148" mass="17117">MKKYVLFLFLFSLFNTQTRAQDFNMGVKGGLNYSKTIAPGDDPFSARTSFHAGIFAEIPIRGKFSFHPELLYSSQGTKITLARLNNFDRPEINQNDEVFVAKEDYLLIPLITRFNFNQSISLELGPQIGFLGFRRVFYRLWAYFGSKY</sequence>